<evidence type="ECO:0000259" key="5">
    <source>
        <dbReference type="PROSITE" id="PS51078"/>
    </source>
</evidence>
<dbReference type="InterPro" id="IPR050707">
    <property type="entry name" value="HTH_MetabolicPath_Reg"/>
</dbReference>
<name>A0ABU8MI65_9PSEU</name>
<gene>
    <name evidence="6" type="ORF">WCD74_04450</name>
</gene>
<dbReference type="EMBL" id="JBBEGN010000001">
    <property type="protein sequence ID" value="MEJ2867002.1"/>
    <property type="molecule type" value="Genomic_DNA"/>
</dbReference>
<evidence type="ECO:0000256" key="2">
    <source>
        <dbReference type="ARBA" id="ARBA00023125"/>
    </source>
</evidence>
<keyword evidence="7" id="KW-1185">Reference proteome</keyword>
<dbReference type="InterPro" id="IPR036388">
    <property type="entry name" value="WH-like_DNA-bd_sf"/>
</dbReference>
<dbReference type="RefSeq" id="WP_337693608.1">
    <property type="nucleotide sequence ID" value="NZ_JBBEGN010000001.1"/>
</dbReference>
<feature type="domain" description="HTH iclR-type" evidence="4">
    <location>
        <begin position="19"/>
        <end position="80"/>
    </location>
</feature>
<dbReference type="PANTHER" id="PTHR30136">
    <property type="entry name" value="HELIX-TURN-HELIX TRANSCRIPTIONAL REGULATOR, ICLR FAMILY"/>
    <property type="match status" value="1"/>
</dbReference>
<evidence type="ECO:0000313" key="6">
    <source>
        <dbReference type="EMBL" id="MEJ2867002.1"/>
    </source>
</evidence>
<keyword evidence="1" id="KW-0805">Transcription regulation</keyword>
<dbReference type="PROSITE" id="PS51078">
    <property type="entry name" value="ICLR_ED"/>
    <property type="match status" value="1"/>
</dbReference>
<dbReference type="InterPro" id="IPR036390">
    <property type="entry name" value="WH_DNA-bd_sf"/>
</dbReference>
<dbReference type="SUPFAM" id="SSF46785">
    <property type="entry name" value="Winged helix' DNA-binding domain"/>
    <property type="match status" value="1"/>
</dbReference>
<dbReference type="InterPro" id="IPR014757">
    <property type="entry name" value="Tscrpt_reg_IclR_C"/>
</dbReference>
<dbReference type="SUPFAM" id="SSF55781">
    <property type="entry name" value="GAF domain-like"/>
    <property type="match status" value="1"/>
</dbReference>
<keyword evidence="3" id="KW-0804">Transcription</keyword>
<dbReference type="Gene3D" id="3.30.450.40">
    <property type="match status" value="1"/>
</dbReference>
<dbReference type="Pfam" id="PF09339">
    <property type="entry name" value="HTH_IclR"/>
    <property type="match status" value="1"/>
</dbReference>
<dbReference type="PROSITE" id="PS51077">
    <property type="entry name" value="HTH_ICLR"/>
    <property type="match status" value="1"/>
</dbReference>
<dbReference type="SMART" id="SM00346">
    <property type="entry name" value="HTH_ICLR"/>
    <property type="match status" value="1"/>
</dbReference>
<evidence type="ECO:0000259" key="4">
    <source>
        <dbReference type="PROSITE" id="PS51077"/>
    </source>
</evidence>
<evidence type="ECO:0000256" key="1">
    <source>
        <dbReference type="ARBA" id="ARBA00023015"/>
    </source>
</evidence>
<reference evidence="6 7" key="1">
    <citation type="submission" date="2024-03" db="EMBL/GenBank/DDBJ databases">
        <title>Actinomycetospora sp. OC33-EN08, a novel actinomycete isolated from wild orchid (Aerides multiflora).</title>
        <authorList>
            <person name="Suriyachadkun C."/>
        </authorList>
    </citation>
    <scope>NUCLEOTIDE SEQUENCE [LARGE SCALE GENOMIC DNA]</scope>
    <source>
        <strain evidence="6 7">OC33-EN08</strain>
    </source>
</reference>
<dbReference type="Gene3D" id="1.10.10.10">
    <property type="entry name" value="Winged helix-like DNA-binding domain superfamily/Winged helix DNA-binding domain"/>
    <property type="match status" value="1"/>
</dbReference>
<organism evidence="6 7">
    <name type="scientific">Actinomycetospora aurantiaca</name>
    <dbReference type="NCBI Taxonomy" id="3129233"/>
    <lineage>
        <taxon>Bacteria</taxon>
        <taxon>Bacillati</taxon>
        <taxon>Actinomycetota</taxon>
        <taxon>Actinomycetes</taxon>
        <taxon>Pseudonocardiales</taxon>
        <taxon>Pseudonocardiaceae</taxon>
        <taxon>Actinomycetospora</taxon>
    </lineage>
</organism>
<dbReference type="PANTHER" id="PTHR30136:SF24">
    <property type="entry name" value="HTH-TYPE TRANSCRIPTIONAL REPRESSOR ALLR"/>
    <property type="match status" value="1"/>
</dbReference>
<keyword evidence="2" id="KW-0238">DNA-binding</keyword>
<dbReference type="Proteomes" id="UP001385809">
    <property type="component" value="Unassembled WGS sequence"/>
</dbReference>
<comment type="caution">
    <text evidence="6">The sequence shown here is derived from an EMBL/GenBank/DDBJ whole genome shotgun (WGS) entry which is preliminary data.</text>
</comment>
<proteinExistence type="predicted"/>
<dbReference type="InterPro" id="IPR029016">
    <property type="entry name" value="GAF-like_dom_sf"/>
</dbReference>
<accession>A0ABU8MI65</accession>
<sequence length="266" mass="27384">MAAPDVRAVEDEAGTRETVAAVLRGCRLLGHFSASRPVIGLAELAAESRMNKPTVHRLMSTFVEAGWVSRDPAGAYRVRLDLFAIGAAALSGFDLRTEARPEMQALADAFGDTAYLMVPSAHGAVCIEKIDGGKPLVVAGIAVGTVLPFHAAAGPVAMLAFDDELRARALADGLPAFTPATRTDPADLTRHLDAVRAAGVAQSHGDYLEGVSAVAAPLLGPGERVLGTLSLGGRSDDFAGAAGDERGQAVRAAADRLSALLRSAPA</sequence>
<protein>
    <submittedName>
        <fullName evidence="6">IclR family transcriptional regulator</fullName>
    </submittedName>
</protein>
<dbReference type="InterPro" id="IPR005471">
    <property type="entry name" value="Tscrpt_reg_IclR_N"/>
</dbReference>
<evidence type="ECO:0000256" key="3">
    <source>
        <dbReference type="ARBA" id="ARBA00023163"/>
    </source>
</evidence>
<dbReference type="Pfam" id="PF01614">
    <property type="entry name" value="IclR_C"/>
    <property type="match status" value="1"/>
</dbReference>
<evidence type="ECO:0000313" key="7">
    <source>
        <dbReference type="Proteomes" id="UP001385809"/>
    </source>
</evidence>
<feature type="domain" description="IclR-ED" evidence="5">
    <location>
        <begin position="81"/>
        <end position="263"/>
    </location>
</feature>